<feature type="transmembrane region" description="Helical" evidence="2">
    <location>
        <begin position="6"/>
        <end position="27"/>
    </location>
</feature>
<keyword evidence="4" id="KW-1185">Reference proteome</keyword>
<gene>
    <name evidence="3" type="ORF">SLS63_002652</name>
</gene>
<evidence type="ECO:0000256" key="2">
    <source>
        <dbReference type="SAM" id="Phobius"/>
    </source>
</evidence>
<evidence type="ECO:0000313" key="4">
    <source>
        <dbReference type="Proteomes" id="UP001430848"/>
    </source>
</evidence>
<evidence type="ECO:0000313" key="3">
    <source>
        <dbReference type="EMBL" id="KAK7737523.1"/>
    </source>
</evidence>
<keyword evidence="2" id="KW-1133">Transmembrane helix</keyword>
<feature type="region of interest" description="Disordered" evidence="1">
    <location>
        <begin position="108"/>
        <end position="136"/>
    </location>
</feature>
<evidence type="ECO:0000256" key="1">
    <source>
        <dbReference type="SAM" id="MobiDB-lite"/>
    </source>
</evidence>
<sequence>MPPINQAAISAGVIAVSVAVAAAIAIYESPELQRMATDLRRRIAVALHSLGDNIGPENGNGEPLFNRPEDAEGFLQSGDVDADDETRKRQREELLYWNAMKLSQELEKQTAENEKIKEREKLSRSGTTFDDFLQEDQTANEKGTYVFNTGADVRNNEDGLVRRRGASEGVRGLNSSIYANPFADENGIDYNELEDSQISPEKDEVLSTDDIYTASPRPADSLLSRTLSPAPESLPELVPAEPERVVIFDATQPQVASTPSESVAEAELGQDEYMTAGQDREMQQDEHDAYASIQAWAEQQQQAQRQNQESSRDFYSPLPVTPAAPLSEMSDGEMVSEGQLTPTDSASVAGSGFDVANELASQNGSASKYYDVLSEDEDGIPTPAHSWTEVGSVVSESEDGVRPAVRS</sequence>
<accession>A0ABR1PI99</accession>
<feature type="region of interest" description="Disordered" evidence="1">
    <location>
        <begin position="279"/>
        <end position="350"/>
    </location>
</feature>
<feature type="compositionally biased region" description="Polar residues" evidence="1">
    <location>
        <begin position="338"/>
        <end position="348"/>
    </location>
</feature>
<feature type="compositionally biased region" description="Basic and acidic residues" evidence="1">
    <location>
        <begin position="108"/>
        <end position="123"/>
    </location>
</feature>
<protein>
    <submittedName>
        <fullName evidence="3">Uncharacterized protein</fullName>
    </submittedName>
</protein>
<comment type="caution">
    <text evidence="3">The sequence shown here is derived from an EMBL/GenBank/DDBJ whole genome shotgun (WGS) entry which is preliminary data.</text>
</comment>
<name>A0ABR1PI99_DIAER</name>
<keyword evidence="2" id="KW-0812">Transmembrane</keyword>
<feature type="compositionally biased region" description="Low complexity" evidence="1">
    <location>
        <begin position="291"/>
        <end position="308"/>
    </location>
</feature>
<proteinExistence type="predicted"/>
<feature type="compositionally biased region" description="Basic and acidic residues" evidence="1">
    <location>
        <begin position="279"/>
        <end position="289"/>
    </location>
</feature>
<organism evidence="3 4">
    <name type="scientific">Diaporthe eres</name>
    <name type="common">Phomopsis oblonga</name>
    <dbReference type="NCBI Taxonomy" id="83184"/>
    <lineage>
        <taxon>Eukaryota</taxon>
        <taxon>Fungi</taxon>
        <taxon>Dikarya</taxon>
        <taxon>Ascomycota</taxon>
        <taxon>Pezizomycotina</taxon>
        <taxon>Sordariomycetes</taxon>
        <taxon>Sordariomycetidae</taxon>
        <taxon>Diaporthales</taxon>
        <taxon>Diaporthaceae</taxon>
        <taxon>Diaporthe</taxon>
        <taxon>Diaporthe eres species complex</taxon>
    </lineage>
</organism>
<keyword evidence="2" id="KW-0472">Membrane</keyword>
<reference evidence="3 4" key="1">
    <citation type="submission" date="2024-02" db="EMBL/GenBank/DDBJ databases">
        <title>De novo assembly and annotation of 12 fungi associated with fruit tree decline syndrome in Ontario, Canada.</title>
        <authorList>
            <person name="Sulman M."/>
            <person name="Ellouze W."/>
            <person name="Ilyukhin E."/>
        </authorList>
    </citation>
    <scope>NUCLEOTIDE SEQUENCE [LARGE SCALE GENOMIC DNA]</scope>
    <source>
        <strain evidence="3 4">M169</strain>
    </source>
</reference>
<dbReference type="Proteomes" id="UP001430848">
    <property type="component" value="Unassembled WGS sequence"/>
</dbReference>
<feature type="region of interest" description="Disordered" evidence="1">
    <location>
        <begin position="372"/>
        <end position="407"/>
    </location>
</feature>
<dbReference type="EMBL" id="JAKNSF020000007">
    <property type="protein sequence ID" value="KAK7737523.1"/>
    <property type="molecule type" value="Genomic_DNA"/>
</dbReference>